<sequence>MRWGSWAGGTGLEELDGAGCG</sequence>
<dbReference type="EMBL" id="AZMM01002089">
    <property type="protein sequence ID" value="ETJ43882.1"/>
    <property type="molecule type" value="Genomic_DNA"/>
</dbReference>
<gene>
    <name evidence="2" type="ORF">Q604_UNBC02089G0001</name>
</gene>
<feature type="compositionally biased region" description="Gly residues" evidence="1">
    <location>
        <begin position="1"/>
        <end position="11"/>
    </location>
</feature>
<organism evidence="2">
    <name type="scientific">human gut metagenome</name>
    <dbReference type="NCBI Taxonomy" id="408170"/>
    <lineage>
        <taxon>unclassified sequences</taxon>
        <taxon>metagenomes</taxon>
        <taxon>organismal metagenomes</taxon>
    </lineage>
</organism>
<name>W1YN39_9ZZZZ</name>
<proteinExistence type="predicted"/>
<dbReference type="AlphaFoldDB" id="W1YN39"/>
<reference evidence="2" key="1">
    <citation type="submission" date="2013-12" db="EMBL/GenBank/DDBJ databases">
        <title>A Varibaculum cambriense genome reconstructed from a premature infant gut community with otherwise low bacterial novelty that shifts toward anaerobic metabolism during the third week of life.</title>
        <authorList>
            <person name="Brown C.T."/>
            <person name="Sharon I."/>
            <person name="Thomas B.C."/>
            <person name="Castelle C.J."/>
            <person name="Morowitz M.J."/>
            <person name="Banfield J.F."/>
        </authorList>
    </citation>
    <scope>NUCLEOTIDE SEQUENCE</scope>
</reference>
<feature type="region of interest" description="Disordered" evidence="1">
    <location>
        <begin position="1"/>
        <end position="21"/>
    </location>
</feature>
<comment type="caution">
    <text evidence="2">The sequence shown here is derived from an EMBL/GenBank/DDBJ whole genome shotgun (WGS) entry which is preliminary data.</text>
</comment>
<accession>W1YN39</accession>
<evidence type="ECO:0000313" key="2">
    <source>
        <dbReference type="EMBL" id="ETJ43882.1"/>
    </source>
</evidence>
<protein>
    <submittedName>
        <fullName evidence="2">Uncharacterized protein</fullName>
    </submittedName>
</protein>
<evidence type="ECO:0000256" key="1">
    <source>
        <dbReference type="SAM" id="MobiDB-lite"/>
    </source>
</evidence>
<feature type="non-terminal residue" evidence="2">
    <location>
        <position position="21"/>
    </location>
</feature>